<evidence type="ECO:0000256" key="2">
    <source>
        <dbReference type="ARBA" id="ARBA00023015"/>
    </source>
</evidence>
<evidence type="ECO:0000313" key="7">
    <source>
        <dbReference type="EMBL" id="GAA3649612.1"/>
    </source>
</evidence>
<comment type="caution">
    <text evidence="7">The sequence shown here is derived from an EMBL/GenBank/DDBJ whole genome shotgun (WGS) entry which is preliminary data.</text>
</comment>
<evidence type="ECO:0000259" key="6">
    <source>
        <dbReference type="Pfam" id="PF13977"/>
    </source>
</evidence>
<proteinExistence type="predicted"/>
<dbReference type="RefSeq" id="WP_221859933.1">
    <property type="nucleotide sequence ID" value="NZ_BAAAYV010000004.1"/>
</dbReference>
<keyword evidence="3" id="KW-0238">DNA-binding</keyword>
<accession>A0ABP7B578</accession>
<evidence type="ECO:0000256" key="1">
    <source>
        <dbReference type="ARBA" id="ARBA00022491"/>
    </source>
</evidence>
<dbReference type="Pfam" id="PF13977">
    <property type="entry name" value="TetR_C_6"/>
    <property type="match status" value="1"/>
</dbReference>
<reference evidence="8" key="1">
    <citation type="journal article" date="2019" name="Int. J. Syst. Evol. Microbiol.">
        <title>The Global Catalogue of Microorganisms (GCM) 10K type strain sequencing project: providing services to taxonomists for standard genome sequencing and annotation.</title>
        <authorList>
            <consortium name="The Broad Institute Genomics Platform"/>
            <consortium name="The Broad Institute Genome Sequencing Center for Infectious Disease"/>
            <person name="Wu L."/>
            <person name="Ma J."/>
        </authorList>
    </citation>
    <scope>NUCLEOTIDE SEQUENCE [LARGE SCALE GENOMIC DNA]</scope>
    <source>
        <strain evidence="8">JCM 16546</strain>
    </source>
</reference>
<dbReference type="Pfam" id="PF00440">
    <property type="entry name" value="TetR_N"/>
    <property type="match status" value="1"/>
</dbReference>
<name>A0ABP7B578_9MICO</name>
<dbReference type="InterPro" id="IPR039538">
    <property type="entry name" value="BetI_C"/>
</dbReference>
<organism evidence="7 8">
    <name type="scientific">Microbacterium marinilacus</name>
    <dbReference type="NCBI Taxonomy" id="415209"/>
    <lineage>
        <taxon>Bacteria</taxon>
        <taxon>Bacillati</taxon>
        <taxon>Actinomycetota</taxon>
        <taxon>Actinomycetes</taxon>
        <taxon>Micrococcales</taxon>
        <taxon>Microbacteriaceae</taxon>
        <taxon>Microbacterium</taxon>
    </lineage>
</organism>
<dbReference type="PANTHER" id="PTHR30055">
    <property type="entry name" value="HTH-TYPE TRANSCRIPTIONAL REGULATOR RUTR"/>
    <property type="match status" value="1"/>
</dbReference>
<keyword evidence="1" id="KW-0678">Repressor</keyword>
<sequence length="207" mass="21620">MSTDSRPARRPRAPRLAPEARRALIADAACAIAAEDGLAAITMRAVAARAGVAPALVAHYAESGMDGLVALAFERIVSRELVDVAAIVAAQPAPRAAMAAMIRTLAGGERDEVTGVWVEAWALGRRNEALATTVRAQMDAWQRLVQDVVDAGVATGDFRVTDPALAAWQVLGMIDGTGAQSLVRWGETGDRSALLLRAVEAVLGATT</sequence>
<dbReference type="InterPro" id="IPR036271">
    <property type="entry name" value="Tet_transcr_reg_TetR-rel_C_sf"/>
</dbReference>
<evidence type="ECO:0008006" key="9">
    <source>
        <dbReference type="Google" id="ProtNLM"/>
    </source>
</evidence>
<evidence type="ECO:0000256" key="4">
    <source>
        <dbReference type="ARBA" id="ARBA00023163"/>
    </source>
</evidence>
<keyword evidence="4" id="KW-0804">Transcription</keyword>
<dbReference type="PANTHER" id="PTHR30055:SF200">
    <property type="entry name" value="HTH-TYPE TRANSCRIPTIONAL REPRESSOR BDCR"/>
    <property type="match status" value="1"/>
</dbReference>
<dbReference type="InterPro" id="IPR050109">
    <property type="entry name" value="HTH-type_TetR-like_transc_reg"/>
</dbReference>
<dbReference type="Proteomes" id="UP001410795">
    <property type="component" value="Unassembled WGS sequence"/>
</dbReference>
<dbReference type="EMBL" id="BAAAYV010000004">
    <property type="protein sequence ID" value="GAA3649612.1"/>
    <property type="molecule type" value="Genomic_DNA"/>
</dbReference>
<gene>
    <name evidence="7" type="ORF">GCM10022202_06670</name>
</gene>
<dbReference type="Gene3D" id="1.10.357.10">
    <property type="entry name" value="Tetracycline Repressor, domain 2"/>
    <property type="match status" value="1"/>
</dbReference>
<feature type="domain" description="BetI-type transcriptional repressor C-terminal" evidence="6">
    <location>
        <begin position="94"/>
        <end position="191"/>
    </location>
</feature>
<feature type="domain" description="HTH tetR-type" evidence="5">
    <location>
        <begin position="25"/>
        <end position="62"/>
    </location>
</feature>
<dbReference type="SUPFAM" id="SSF48498">
    <property type="entry name" value="Tetracyclin repressor-like, C-terminal domain"/>
    <property type="match status" value="1"/>
</dbReference>
<dbReference type="InterPro" id="IPR009057">
    <property type="entry name" value="Homeodomain-like_sf"/>
</dbReference>
<evidence type="ECO:0000256" key="3">
    <source>
        <dbReference type="ARBA" id="ARBA00023125"/>
    </source>
</evidence>
<evidence type="ECO:0000313" key="8">
    <source>
        <dbReference type="Proteomes" id="UP001410795"/>
    </source>
</evidence>
<protein>
    <recommendedName>
        <fullName evidence="9">TetR family transcriptional regulator</fullName>
    </recommendedName>
</protein>
<keyword evidence="8" id="KW-1185">Reference proteome</keyword>
<dbReference type="SUPFAM" id="SSF46689">
    <property type="entry name" value="Homeodomain-like"/>
    <property type="match status" value="1"/>
</dbReference>
<keyword evidence="2" id="KW-0805">Transcription regulation</keyword>
<dbReference type="InterPro" id="IPR001647">
    <property type="entry name" value="HTH_TetR"/>
</dbReference>
<evidence type="ECO:0000259" key="5">
    <source>
        <dbReference type="Pfam" id="PF00440"/>
    </source>
</evidence>